<dbReference type="STRING" id="573321.SAMN04488505_10568"/>
<name>A0A1H7ZEK4_9BACT</name>
<dbReference type="PANTHER" id="PTHR11735">
    <property type="entry name" value="TRNA N6-ADENOSINE THREONYLCARBAMOYLTRANSFERASE"/>
    <property type="match status" value="1"/>
</dbReference>
<dbReference type="GO" id="GO:0002949">
    <property type="term" value="P:tRNA threonylcarbamoyladenosine modification"/>
    <property type="evidence" value="ECO:0007669"/>
    <property type="project" value="UniProtKB-UniRule"/>
</dbReference>
<evidence type="ECO:0000313" key="10">
    <source>
        <dbReference type="EMBL" id="SEM56992.1"/>
    </source>
</evidence>
<dbReference type="InterPro" id="IPR017860">
    <property type="entry name" value="Peptidase_M22_CS"/>
</dbReference>
<keyword evidence="1 8" id="KW-0963">Cytoplasm</keyword>
<dbReference type="EC" id="2.3.1.234" evidence="8"/>
<dbReference type="InterPro" id="IPR000905">
    <property type="entry name" value="Gcp-like_dom"/>
</dbReference>
<evidence type="ECO:0000256" key="8">
    <source>
        <dbReference type="HAMAP-Rule" id="MF_01445"/>
    </source>
</evidence>
<dbReference type="OrthoDB" id="9806197at2"/>
<comment type="function">
    <text evidence="8">Required for the formation of a threonylcarbamoyl group on adenosine at position 37 (t(6)A37) in tRNAs that read codons beginning with adenine. Is involved in the transfer of the threonylcarbamoyl moiety of threonylcarbamoyl-AMP (TC-AMP) to the N6 group of A37, together with TsaE and TsaB. TsaD likely plays a direct catalytic role in this reaction.</text>
</comment>
<feature type="binding site" evidence="8">
    <location>
        <position position="275"/>
    </location>
    <ligand>
        <name>substrate</name>
    </ligand>
</feature>
<comment type="cofactor">
    <cofactor evidence="8">
        <name>Fe(2+)</name>
        <dbReference type="ChEBI" id="CHEBI:29033"/>
    </cofactor>
    <text evidence="8">Binds 1 Fe(2+) ion per subunit.</text>
</comment>
<dbReference type="GO" id="GO:0061711">
    <property type="term" value="F:tRNA N(6)-L-threonylcarbamoyladenine synthase activity"/>
    <property type="evidence" value="ECO:0007669"/>
    <property type="project" value="UniProtKB-EC"/>
</dbReference>
<dbReference type="NCBIfam" id="TIGR00329">
    <property type="entry name" value="gcp_kae1"/>
    <property type="match status" value="1"/>
</dbReference>
<dbReference type="FunFam" id="3.30.420.40:FF:000040">
    <property type="entry name" value="tRNA N6-adenosine threonylcarbamoyltransferase"/>
    <property type="match status" value="1"/>
</dbReference>
<dbReference type="Gene3D" id="3.30.420.40">
    <property type="match status" value="2"/>
</dbReference>
<dbReference type="Proteomes" id="UP000198984">
    <property type="component" value="Unassembled WGS sequence"/>
</dbReference>
<keyword evidence="2 8" id="KW-0808">Transferase</keyword>
<dbReference type="NCBIfam" id="TIGR03723">
    <property type="entry name" value="T6A_TsaD_YgjD"/>
    <property type="match status" value="1"/>
</dbReference>
<feature type="binding site" evidence="8">
    <location>
        <position position="167"/>
    </location>
    <ligand>
        <name>substrate</name>
    </ligand>
</feature>
<dbReference type="GO" id="GO:0005737">
    <property type="term" value="C:cytoplasm"/>
    <property type="evidence" value="ECO:0007669"/>
    <property type="project" value="UniProtKB-SubCell"/>
</dbReference>
<evidence type="ECO:0000256" key="6">
    <source>
        <dbReference type="ARBA" id="ARBA00023315"/>
    </source>
</evidence>
<evidence type="ECO:0000256" key="3">
    <source>
        <dbReference type="ARBA" id="ARBA00022694"/>
    </source>
</evidence>
<feature type="binding site" evidence="8">
    <location>
        <position position="180"/>
    </location>
    <ligand>
        <name>substrate</name>
    </ligand>
</feature>
<dbReference type="EMBL" id="FOBB01000005">
    <property type="protein sequence ID" value="SEM56992.1"/>
    <property type="molecule type" value="Genomic_DNA"/>
</dbReference>
<evidence type="ECO:0000256" key="5">
    <source>
        <dbReference type="ARBA" id="ARBA00023004"/>
    </source>
</evidence>
<comment type="subcellular location">
    <subcellularLocation>
        <location evidence="8">Cytoplasm</location>
    </subcellularLocation>
</comment>
<dbReference type="GO" id="GO:0005506">
    <property type="term" value="F:iron ion binding"/>
    <property type="evidence" value="ECO:0007669"/>
    <property type="project" value="UniProtKB-UniRule"/>
</dbReference>
<dbReference type="Pfam" id="PF00814">
    <property type="entry name" value="TsaD"/>
    <property type="match status" value="1"/>
</dbReference>
<keyword evidence="11" id="KW-1185">Reference proteome</keyword>
<comment type="catalytic activity">
    <reaction evidence="7 8">
        <text>L-threonylcarbamoyladenylate + adenosine(37) in tRNA = N(6)-L-threonylcarbamoyladenosine(37) in tRNA + AMP + H(+)</text>
        <dbReference type="Rhea" id="RHEA:37059"/>
        <dbReference type="Rhea" id="RHEA-COMP:10162"/>
        <dbReference type="Rhea" id="RHEA-COMP:10163"/>
        <dbReference type="ChEBI" id="CHEBI:15378"/>
        <dbReference type="ChEBI" id="CHEBI:73682"/>
        <dbReference type="ChEBI" id="CHEBI:74411"/>
        <dbReference type="ChEBI" id="CHEBI:74418"/>
        <dbReference type="ChEBI" id="CHEBI:456215"/>
        <dbReference type="EC" id="2.3.1.234"/>
    </reaction>
</comment>
<gene>
    <name evidence="8" type="primary">tsaD</name>
    <name evidence="10" type="ORF">SAMN04488505_10568</name>
</gene>
<dbReference type="RefSeq" id="WP_089916017.1">
    <property type="nucleotide sequence ID" value="NZ_FOBB01000005.1"/>
</dbReference>
<dbReference type="InterPro" id="IPR022450">
    <property type="entry name" value="TsaD"/>
</dbReference>
<dbReference type="InterPro" id="IPR043129">
    <property type="entry name" value="ATPase_NBD"/>
</dbReference>
<feature type="binding site" evidence="8">
    <location>
        <position position="115"/>
    </location>
    <ligand>
        <name>Fe cation</name>
        <dbReference type="ChEBI" id="CHEBI:24875"/>
    </ligand>
</feature>
<dbReference type="HAMAP" id="MF_01445">
    <property type="entry name" value="TsaD"/>
    <property type="match status" value="1"/>
</dbReference>
<accession>A0A1H7ZEK4</accession>
<organism evidence="10 11">
    <name type="scientific">Chitinophaga rupis</name>
    <dbReference type="NCBI Taxonomy" id="573321"/>
    <lineage>
        <taxon>Bacteria</taxon>
        <taxon>Pseudomonadati</taxon>
        <taxon>Bacteroidota</taxon>
        <taxon>Chitinophagia</taxon>
        <taxon>Chitinophagales</taxon>
        <taxon>Chitinophagaceae</taxon>
        <taxon>Chitinophaga</taxon>
    </lineage>
</organism>
<dbReference type="PRINTS" id="PR00789">
    <property type="entry name" value="OSIALOPTASE"/>
</dbReference>
<protein>
    <recommendedName>
        <fullName evidence="8">tRNA N6-adenosine threonylcarbamoyltransferase</fullName>
        <ecNumber evidence="8">2.3.1.234</ecNumber>
    </recommendedName>
    <alternativeName>
        <fullName evidence="8">N6-L-threonylcarbamoyladenine synthase</fullName>
        <shortName evidence="8">t(6)A synthase</shortName>
    </alternativeName>
    <alternativeName>
        <fullName evidence="8">t(6)A37 threonylcarbamoyladenosine biosynthesis protein TsaD</fullName>
    </alternativeName>
    <alternativeName>
        <fullName evidence="8">tRNA threonylcarbamoyladenosine biosynthesis protein TsaD</fullName>
    </alternativeName>
</protein>
<feature type="binding site" evidence="8">
    <location>
        <begin position="134"/>
        <end position="138"/>
    </location>
    <ligand>
        <name>substrate</name>
    </ligand>
</feature>
<evidence type="ECO:0000256" key="7">
    <source>
        <dbReference type="ARBA" id="ARBA00048117"/>
    </source>
</evidence>
<dbReference type="SUPFAM" id="SSF53067">
    <property type="entry name" value="Actin-like ATPase domain"/>
    <property type="match status" value="2"/>
</dbReference>
<dbReference type="CDD" id="cd24133">
    <property type="entry name" value="ASKHA_NBD_TsaD_bac"/>
    <property type="match status" value="1"/>
</dbReference>
<dbReference type="InterPro" id="IPR017861">
    <property type="entry name" value="KAE1/TsaD"/>
</dbReference>
<feature type="domain" description="Gcp-like" evidence="9">
    <location>
        <begin position="24"/>
        <end position="308"/>
    </location>
</feature>
<dbReference type="AlphaFoldDB" id="A0A1H7ZEK4"/>
<feature type="binding site" evidence="8">
    <location>
        <position position="184"/>
    </location>
    <ligand>
        <name>substrate</name>
    </ligand>
</feature>
<evidence type="ECO:0000256" key="2">
    <source>
        <dbReference type="ARBA" id="ARBA00022679"/>
    </source>
</evidence>
<feature type="binding site" evidence="8">
    <location>
        <position position="303"/>
    </location>
    <ligand>
        <name>Fe cation</name>
        <dbReference type="ChEBI" id="CHEBI:24875"/>
    </ligand>
</feature>
<comment type="similarity">
    <text evidence="8">Belongs to the KAE1 / TsaD family.</text>
</comment>
<reference evidence="10 11" key="1">
    <citation type="submission" date="2016-10" db="EMBL/GenBank/DDBJ databases">
        <authorList>
            <person name="de Groot N.N."/>
        </authorList>
    </citation>
    <scope>NUCLEOTIDE SEQUENCE [LARGE SCALE GENOMIC DNA]</scope>
    <source>
        <strain evidence="10 11">DSM 21039</strain>
    </source>
</reference>
<evidence type="ECO:0000256" key="4">
    <source>
        <dbReference type="ARBA" id="ARBA00022723"/>
    </source>
</evidence>
<dbReference type="PROSITE" id="PS01016">
    <property type="entry name" value="GLYCOPROTEASE"/>
    <property type="match status" value="1"/>
</dbReference>
<keyword evidence="5 8" id="KW-0408">Iron</keyword>
<evidence type="ECO:0000259" key="9">
    <source>
        <dbReference type="Pfam" id="PF00814"/>
    </source>
</evidence>
<keyword evidence="3 8" id="KW-0819">tRNA processing</keyword>
<evidence type="ECO:0000313" key="11">
    <source>
        <dbReference type="Proteomes" id="UP000198984"/>
    </source>
</evidence>
<proteinExistence type="inferred from homology"/>
<dbReference type="PANTHER" id="PTHR11735:SF6">
    <property type="entry name" value="TRNA N6-ADENOSINE THREONYLCARBAMOYLTRANSFERASE, MITOCHONDRIAL"/>
    <property type="match status" value="1"/>
</dbReference>
<keyword evidence="6 8" id="KW-0012">Acyltransferase</keyword>
<evidence type="ECO:0000256" key="1">
    <source>
        <dbReference type="ARBA" id="ARBA00022490"/>
    </source>
</evidence>
<sequence length="334" mass="35699">MSVHILAIESSCDETSAAVLTDGKVLSNIIANQTVHEQYGGVVPELASRAHQENIVPVVDMALKKAGVDRSELSAIAFTQSPGLIGSLLVGSCFAKAMALALNIPLIAVHHMQAHVLANFIADPKPSFPFLCLTVSGGHTQIVRCDSPLSMQVIGETLDDAAGEAFDKSAKLLGLPYPGGPLIDKYAKEGNAARFKFPEPQIPGLNFSFSGLKTAILYFLQEHQQKDPGFVQANLADICASVQERIVSILLHKLVKASRETGIQQIAIAGGVSANSGLRNALQQYGEKHGWQTYIPKFEYCTDNAAMIVMTAWYKYLAGDFAGLEAGVSARAGF</sequence>
<feature type="binding site" evidence="8">
    <location>
        <position position="111"/>
    </location>
    <ligand>
        <name>Fe cation</name>
        <dbReference type="ChEBI" id="CHEBI:24875"/>
    </ligand>
</feature>
<keyword evidence="4 8" id="KW-0479">Metal-binding</keyword>